<feature type="transmembrane region" description="Helical" evidence="1">
    <location>
        <begin position="12"/>
        <end position="35"/>
    </location>
</feature>
<dbReference type="STRING" id="583355.Caka_3017"/>
<keyword evidence="3" id="KW-1185">Reference proteome</keyword>
<dbReference type="InterPro" id="IPR012902">
    <property type="entry name" value="N_methyl_site"/>
</dbReference>
<dbReference type="EMBL" id="CP001998">
    <property type="protein sequence ID" value="ADE56030.1"/>
    <property type="molecule type" value="Genomic_DNA"/>
</dbReference>
<protein>
    <recommendedName>
        <fullName evidence="4">Prepilin-type N-terminal cleavage/methylation domain-containing protein</fullName>
    </recommendedName>
</protein>
<dbReference type="AlphaFoldDB" id="D5EHZ0"/>
<evidence type="ECO:0008006" key="4">
    <source>
        <dbReference type="Google" id="ProtNLM"/>
    </source>
</evidence>
<dbReference type="KEGG" id="caa:Caka_3017"/>
<name>D5EHZ0_CORAD</name>
<evidence type="ECO:0000313" key="2">
    <source>
        <dbReference type="EMBL" id="ADE56030.1"/>
    </source>
</evidence>
<keyword evidence="1" id="KW-1133">Transmembrane helix</keyword>
<reference evidence="2" key="1">
    <citation type="journal article" date="2010" name="Stand. Genomic Sci.">
        <title>Complete genome sequence of Coraliomargarita akajimensis type strain (04OKA010-24).</title>
        <authorList>
            <person name="Mavromatis K."/>
            <person name="Abt B."/>
            <person name="Brambilla E."/>
            <person name="Lapidus A."/>
            <person name="Copeland A."/>
            <person name="Deshpande S."/>
            <person name="Nolan M."/>
            <person name="Lucas S."/>
            <person name="Tice H."/>
            <person name="Cheng J.F."/>
            <person name="Han C."/>
            <person name="Detter J.C."/>
            <person name="Woyke T."/>
            <person name="Goodwin L."/>
            <person name="Pitluck S."/>
            <person name="Held B."/>
            <person name="Brettin T."/>
            <person name="Tapia R."/>
            <person name="Ivanova N."/>
            <person name="Mikhailova N."/>
            <person name="Pati A."/>
            <person name="Liolios K."/>
            <person name="Chen A."/>
            <person name="Palaniappan K."/>
            <person name="Land M."/>
            <person name="Hauser L."/>
            <person name="Chang Y.J."/>
            <person name="Jeffries C.D."/>
            <person name="Rohde M."/>
            <person name="Goker M."/>
            <person name="Bristow J."/>
            <person name="Eisen J.A."/>
            <person name="Markowitz V."/>
            <person name="Hugenholtz P."/>
            <person name="Klenk H.P."/>
            <person name="Kyrpides N.C."/>
        </authorList>
    </citation>
    <scope>NUCLEOTIDE SEQUENCE [LARGE SCALE GENOMIC DNA]</scope>
    <source>
        <strain evidence="2">DSM 45221</strain>
    </source>
</reference>
<accession>D5EHZ0</accession>
<dbReference type="HOGENOM" id="CLU_965444_0_0_0"/>
<sequence>MKHRISKNRQARFGFTLIEVLVATVVMIILVGLVIQITSQVLNVWNRSSGRLSANAEARIAMELLTQDLESAILRNNGQQWLRVEGPLATASQYNGQTVSLKLFAPALDRDKSVSGDICAIGYRLAYQSSYDTAGSGNQVFALYRNIERPDDTFNNVMGVGSTSPQLSLTGSIWDDSHITRTVNYLASNIVDFKVIVYLSDDPNGDPYNANPQTLDILSGRDFAYGGTSGLNTPINYIDIVLKVVSDEGLEILGLPSLAGTGFKDVDEVVLKHGETMIRRVFVASSSL</sequence>
<gene>
    <name evidence="2" type="ordered locus">Caka_3017</name>
</gene>
<proteinExistence type="predicted"/>
<evidence type="ECO:0000313" key="3">
    <source>
        <dbReference type="Proteomes" id="UP000000925"/>
    </source>
</evidence>
<evidence type="ECO:0000256" key="1">
    <source>
        <dbReference type="SAM" id="Phobius"/>
    </source>
</evidence>
<dbReference type="Proteomes" id="UP000000925">
    <property type="component" value="Chromosome"/>
</dbReference>
<dbReference type="RefSeq" id="WP_013044746.1">
    <property type="nucleotide sequence ID" value="NC_014008.1"/>
</dbReference>
<dbReference type="Pfam" id="PF07963">
    <property type="entry name" value="N_methyl"/>
    <property type="match status" value="1"/>
</dbReference>
<dbReference type="OrthoDB" id="192984at2"/>
<organism evidence="2 3">
    <name type="scientific">Coraliomargarita akajimensis (strain DSM 45221 / IAM 15411 / JCM 23193 / KCTC 12865 / 04OKA010-24)</name>
    <dbReference type="NCBI Taxonomy" id="583355"/>
    <lineage>
        <taxon>Bacteria</taxon>
        <taxon>Pseudomonadati</taxon>
        <taxon>Verrucomicrobiota</taxon>
        <taxon>Opitutia</taxon>
        <taxon>Puniceicoccales</taxon>
        <taxon>Coraliomargaritaceae</taxon>
        <taxon>Coraliomargarita</taxon>
    </lineage>
</organism>
<dbReference type="eggNOG" id="COG4966">
    <property type="taxonomic scope" value="Bacteria"/>
</dbReference>
<keyword evidence="1" id="KW-0812">Transmembrane</keyword>
<keyword evidence="1" id="KW-0472">Membrane</keyword>